<evidence type="ECO:0000313" key="3">
    <source>
        <dbReference type="Proteomes" id="UP000017559"/>
    </source>
</evidence>
<dbReference type="InterPro" id="IPR052972">
    <property type="entry name" value="Sacsin_chaperone_reg"/>
</dbReference>
<evidence type="ECO:0000259" key="1">
    <source>
        <dbReference type="PROSITE" id="PS50097"/>
    </source>
</evidence>
<dbReference type="Gene3D" id="3.30.710.10">
    <property type="entry name" value="Potassium Channel Kv1.1, Chain A"/>
    <property type="match status" value="1"/>
</dbReference>
<keyword evidence="3" id="KW-1185">Reference proteome</keyword>
<dbReference type="PANTHER" id="PTHR15600">
    <property type="entry name" value="SACSIN"/>
    <property type="match status" value="1"/>
</dbReference>
<dbReference type="Pfam" id="PF00651">
    <property type="entry name" value="BTB"/>
    <property type="match status" value="1"/>
</dbReference>
<gene>
    <name evidence="2" type="ORF">Moror_11213</name>
</gene>
<dbReference type="SUPFAM" id="SSF54695">
    <property type="entry name" value="POZ domain"/>
    <property type="match status" value="1"/>
</dbReference>
<dbReference type="EMBL" id="AWSO01001844">
    <property type="protein sequence ID" value="ESK82634.1"/>
    <property type="molecule type" value="Genomic_DNA"/>
</dbReference>
<name>V2XTB0_MONRO</name>
<dbReference type="OrthoDB" id="1262810at2759"/>
<feature type="domain" description="BTB" evidence="1">
    <location>
        <begin position="2456"/>
        <end position="2539"/>
    </location>
</feature>
<dbReference type="STRING" id="1381753.V2XTB0"/>
<dbReference type="GO" id="GO:0030544">
    <property type="term" value="F:Hsp70 protein binding"/>
    <property type="evidence" value="ECO:0007669"/>
    <property type="project" value="TreeGrafter"/>
</dbReference>
<proteinExistence type="predicted"/>
<sequence length="2628" mass="298614">MSFGEKFRATDNIKAIIDEYPFSIGIFREILQNSDDAGAVKQVFLLDRRNHDSQREEYAVTQGPALLAFNDKGFLEEDWQALQEVHSSLKRRDTTKIGKYGIGFRSCYHITDNPQIMSGEYFAVFDPHNKYGGSGRYDVLEERSQFTDRVNAFRGLLPEDYNGRLQGTIFRFPLRVDPNSEISSKVVDPEEIKGLLQTFWKEELEIVLLFLRHISTIEIHEIDAFGTLTVHATCHITRHTETLSFDFDDIFASYRLRSCEVVVSRPEERLHKIWQILDASYAREHASSVLFQTLYFNAGPALEKNKLSADLALAIPTTGEFSSGRLFTFLPLPLSTGFPVHVHGLFALTPSRQHLRNNSEHVVKQSDDSVLIHWNDAMFHEYLPKVWAVLLAVLCRPGSTPAIFRAWPPLQAEVECGESTNWKDLPRKLLQEVLQKEYPVWPAVNHRGELGHYHAQAAHLFLSPANSPSEQSIIPTLARAGILVSRIPAYIFGFLENERHTDIRVLVPGQLYRYLVMHTNALEALTYDDKVALLAYLLSEGNLDNIVDLPLVPLPNHNFIALSRRGANTARVMLRQVDFEVFGAFDRELISLDVMPPEVRVLLREKGPLVLNLQCLDTSTVVRYLESTDIKGSWVSQFWAWVAVHFQWQSDLFFRIRDLRLLPSQLGLGKVCDKVFCVRDSRPPLNSALMKLQVPCLPSDFPDNARRFLTQHGYIMQIQQLPAILDRVGAKRSPMDELESDALLRHFIDQCMSLSNRYLSQQQRATLRSLDMFPLIATNAEGGKSVVIGSIPEASEVKGIENYLVFPIPSIPNHTFVDISSSNGNLLYLLHPRGKALSVLDILTLSLEHFGSQSRSFQQAVVTYIADNVSSIPPSIIQILKQTAFVPTASGAIKAPKDLIDPRSPMVGLYDLRSKEERLPRASGELVSKLCSLGLLQSQLSTAIVNERIDFLSSSSGIDDVIHLARLLLRFITTSSFDCSNIHISADKRWLPTSRGLKSHEECRDPAYHAPDLFDEVLSTVRDIPHSLHLRFGWTQVLSFDILQEQFKCVVERGSPDKIRSLIKEFSSRKLEEHQFRELRTVVYQRPWIPDMLSNLVPTDRAVFEVPGRRMLNGFHIIPPSKESTFFKSMGCPQRPSLISLTNRLKELATEAPNSRTTKDAISVLKCIPTNAGDSSEILVPDVNGILRPTKDVIFNDLNPSILHNQHHLHFTHPRVEHTLAVNLGIPFLGHQNLHIENLADYDMEQKLTTTIRNALSQYRDTQTLAELYANAVDAGATAFDILLDECSGRDEALMSPLMKRFQGPSVVLHNNGEFSHEDWAGICKVGSGGKSGKTDTIGQFGLGALTMFHLTDLPMIISGERVLFLDPSKTFLPVKGRATLLLSLRQVSRLYPDHLRPLEGLFKFHLDDEYYPGTLFRLPLRQKQPQDSCELLSASFPTVTIAKVLKDLIEPFQEHVQHYLLFTRVQTISFYHRRAHEPHVPHPKWKVVAARQTVSEDGPFTSQRLFIAMGTKRHVWNIARGRDHVSLPQEYDPLRLLHRLRSPLVVGLAVDVTEDIKVKRNLGPMSLFSTLPLPLHTNLPVHLTAPFILSSDRRNIRFGPKMNELETRYNLWLLSEMVPPLYYFLLEDMIVQPQLQSNAQWWPEDPSTFKLRTDAVVTIDAAVIDAFYNKLNTTPQCVFYTTSPSPAAIKCSQAILSGQEPEVFRKVLSAIQTCNMVLFSRSSSVFSRCRGIVRIVDNALVRDEILRDTAAFESWYRGVGKDQIQALIEALNVERGDTEILKGLPLVPLLCGDLGRFQDASAPIRYYRSPTKDLTQLLRLLPQDRLVHPDFFEFLCEKHLQTGSNVMKLTPEGIYDLLRDRLPEHHEYHAEASPATADAIEALWNLSFVLPEGTFKRLASFAIVPTTQANHYISIEHCQSSSVIFTRVGADEDWLCHCLSSFGAVVVRPTHIARLPRECIPSKDGPFKGLLAHLAARKTFMMEEYVALPRDMRQKFASWCRNYLAFDAASQNLMEAPWPSVKLLPIWPVYPPNTPNQVPEPSTLEGVAMLSARHSDSNIFRSIVRFLRAKITPYNLTLKRIGVEEISARSLKDSFLCIPERLLSADASAYQSILSSLLWNDRDLGTIRVPNEDLDLKNAGDLYAHDELFCAVFPGPMFLHEQFRILEPHLYSYGLTGRHNLDINLFRRCASAFHENTLDDDSTRMNRANILFRVYCEDLPVRVSASEASSWRSLNHFRFIPAGGRRKRNSIAGEDWTAQYAKTLPDIVSPNEAVRDSLAAVVWTQRVLFARIPDQRVLNANGDLGVPSIGEVVEHLKVLGLRAAKDHPKDRRILRDISRTYEWLTERHQHSELKEALAYLTDQPLFLNVDDPESEPWTWNAADEMCFNLMYTGDSRRLRKVHMYLDPFAKLLKAAGVEEIHVEEVLPIESSQNESRGLDHFMQKFDQHRQAKRFVDVKFVPDRAEDGTETETEELWAHRDFLTTVSEYFETTFCSAEMLESQEAWVREPIVVKVIGHVSNTIKAVLDFIYMGDIPDTTRTNEMERDPEIEGAVLGNLLAIIELAHYWGVFDLSERLQIKMIRSRLITPYTVDDILEQAGKIQADHLVEACRRYKEKNERVIRLTTMD</sequence>
<reference evidence="2 3" key="1">
    <citation type="journal article" date="2014" name="BMC Genomics">
        <title>Genome and secretome analysis of the hemibiotrophic fungal pathogen, Moniliophthora roreri, which causes frosty pod rot disease of cacao: mechanisms of the biotrophic and necrotrophic phases.</title>
        <authorList>
            <person name="Meinhardt L.W."/>
            <person name="Costa G.G.L."/>
            <person name="Thomazella D.P.T."/>
            <person name="Teixeira P.J.P.L."/>
            <person name="Carazzolle M.F."/>
            <person name="Schuster S.C."/>
            <person name="Carlson J.E."/>
            <person name="Guiltinan M.J."/>
            <person name="Mieczkowski P."/>
            <person name="Farmer A."/>
            <person name="Ramaraj T."/>
            <person name="Crozier J."/>
            <person name="Davis R.E."/>
            <person name="Shao J."/>
            <person name="Melnick R.L."/>
            <person name="Pereira G.A.G."/>
            <person name="Bailey B.A."/>
        </authorList>
    </citation>
    <scope>NUCLEOTIDE SEQUENCE [LARGE SCALE GENOMIC DNA]</scope>
    <source>
        <strain evidence="2 3">MCA 2997</strain>
    </source>
</reference>
<dbReference type="KEGG" id="mrr:Moror_11213"/>
<dbReference type="Proteomes" id="UP000017559">
    <property type="component" value="Unassembled WGS sequence"/>
</dbReference>
<dbReference type="HOGENOM" id="CLU_000417_1_0_1"/>
<dbReference type="InterPro" id="IPR011333">
    <property type="entry name" value="SKP1/BTB/POZ_sf"/>
</dbReference>
<dbReference type="InterPro" id="IPR058210">
    <property type="entry name" value="SACS/Nov_dom"/>
</dbReference>
<dbReference type="PROSITE" id="PS50097">
    <property type="entry name" value="BTB"/>
    <property type="match status" value="1"/>
</dbReference>
<dbReference type="Pfam" id="PF25794">
    <property type="entry name" value="SACS"/>
    <property type="match status" value="2"/>
</dbReference>
<comment type="caution">
    <text evidence="2">The sequence shown here is derived from an EMBL/GenBank/DDBJ whole genome shotgun (WGS) entry which is preliminary data.</text>
</comment>
<dbReference type="InterPro" id="IPR000210">
    <property type="entry name" value="BTB/POZ_dom"/>
</dbReference>
<dbReference type="InterPro" id="IPR036890">
    <property type="entry name" value="HATPase_C_sf"/>
</dbReference>
<accession>V2XTB0</accession>
<dbReference type="PANTHER" id="PTHR15600:SF42">
    <property type="entry name" value="SACSIN"/>
    <property type="match status" value="1"/>
</dbReference>
<protein>
    <recommendedName>
        <fullName evidence="1">BTB domain-containing protein</fullName>
    </recommendedName>
</protein>
<organism evidence="2 3">
    <name type="scientific">Moniliophthora roreri (strain MCA 2997)</name>
    <name type="common">Cocoa frosty pod rot fungus</name>
    <name type="synonym">Crinipellis roreri</name>
    <dbReference type="NCBI Taxonomy" id="1381753"/>
    <lineage>
        <taxon>Eukaryota</taxon>
        <taxon>Fungi</taxon>
        <taxon>Dikarya</taxon>
        <taxon>Basidiomycota</taxon>
        <taxon>Agaricomycotina</taxon>
        <taxon>Agaricomycetes</taxon>
        <taxon>Agaricomycetidae</taxon>
        <taxon>Agaricales</taxon>
        <taxon>Marasmiineae</taxon>
        <taxon>Marasmiaceae</taxon>
        <taxon>Moniliophthora</taxon>
    </lineage>
</organism>
<evidence type="ECO:0000313" key="2">
    <source>
        <dbReference type="EMBL" id="ESK82634.1"/>
    </source>
</evidence>
<dbReference type="NCBIfam" id="NF047352">
    <property type="entry name" value="P_loop_sacsin"/>
    <property type="match status" value="1"/>
</dbReference>
<dbReference type="SUPFAM" id="SSF55874">
    <property type="entry name" value="ATPase domain of HSP90 chaperone/DNA topoisomerase II/histidine kinase"/>
    <property type="match status" value="2"/>
</dbReference>